<comment type="caution">
    <text evidence="2">The sequence shown here is derived from an EMBL/GenBank/DDBJ whole genome shotgun (WGS) entry which is preliminary data.</text>
</comment>
<proteinExistence type="predicted"/>
<gene>
    <name evidence="2" type="ORF">FisN_25Hu107</name>
</gene>
<accession>A0A1Z5JVR0</accession>
<protein>
    <submittedName>
        <fullName evidence="2">Uncharacterized protein</fullName>
    </submittedName>
</protein>
<evidence type="ECO:0000313" key="2">
    <source>
        <dbReference type="EMBL" id="GAX18125.1"/>
    </source>
</evidence>
<reference evidence="2 3" key="1">
    <citation type="journal article" date="2015" name="Plant Cell">
        <title>Oil accumulation by the oleaginous diatom Fistulifera solaris as revealed by the genome and transcriptome.</title>
        <authorList>
            <person name="Tanaka T."/>
            <person name="Maeda Y."/>
            <person name="Veluchamy A."/>
            <person name="Tanaka M."/>
            <person name="Abida H."/>
            <person name="Marechal E."/>
            <person name="Bowler C."/>
            <person name="Muto M."/>
            <person name="Sunaga Y."/>
            <person name="Tanaka M."/>
            <person name="Yoshino T."/>
            <person name="Taniguchi T."/>
            <person name="Fukuda Y."/>
            <person name="Nemoto M."/>
            <person name="Matsumoto M."/>
            <person name="Wong P.S."/>
            <person name="Aburatani S."/>
            <person name="Fujibuchi W."/>
        </authorList>
    </citation>
    <scope>NUCLEOTIDE SEQUENCE [LARGE SCALE GENOMIC DNA]</scope>
    <source>
        <strain evidence="2 3">JPCC DA0580</strain>
    </source>
</reference>
<evidence type="ECO:0000313" key="3">
    <source>
        <dbReference type="Proteomes" id="UP000198406"/>
    </source>
</evidence>
<dbReference type="AlphaFoldDB" id="A0A1Z5JVR0"/>
<organism evidence="2 3">
    <name type="scientific">Fistulifera solaris</name>
    <name type="common">Oleaginous diatom</name>
    <dbReference type="NCBI Taxonomy" id="1519565"/>
    <lineage>
        <taxon>Eukaryota</taxon>
        <taxon>Sar</taxon>
        <taxon>Stramenopiles</taxon>
        <taxon>Ochrophyta</taxon>
        <taxon>Bacillariophyta</taxon>
        <taxon>Bacillariophyceae</taxon>
        <taxon>Bacillariophycidae</taxon>
        <taxon>Naviculales</taxon>
        <taxon>Naviculaceae</taxon>
        <taxon>Fistulifera</taxon>
    </lineage>
</organism>
<feature type="region of interest" description="Disordered" evidence="1">
    <location>
        <begin position="78"/>
        <end position="101"/>
    </location>
</feature>
<dbReference type="InParanoid" id="A0A1Z5JVR0"/>
<name>A0A1Z5JVR0_FISSO</name>
<sequence length="116" mass="13028">MAFQPGALPSANVASSKTVSELYAWTLPIDTKAAFGTWYTELHPTFRETTYEDPPFEYSYVPLHDDWMSTKYLTSETIPSSLPSQSANIPSTSPSPNRNPVRLAVNLAKRIRFNDK</sequence>
<evidence type="ECO:0000256" key="1">
    <source>
        <dbReference type="SAM" id="MobiDB-lite"/>
    </source>
</evidence>
<dbReference type="EMBL" id="BDSP01000124">
    <property type="protein sequence ID" value="GAX18125.1"/>
    <property type="molecule type" value="Genomic_DNA"/>
</dbReference>
<dbReference type="Proteomes" id="UP000198406">
    <property type="component" value="Unassembled WGS sequence"/>
</dbReference>
<feature type="compositionally biased region" description="Polar residues" evidence="1">
    <location>
        <begin position="78"/>
        <end position="98"/>
    </location>
</feature>
<keyword evidence="3" id="KW-1185">Reference proteome</keyword>